<dbReference type="RefSeq" id="XP_008904245.1">
    <property type="nucleotide sequence ID" value="XM_008905997.1"/>
</dbReference>
<evidence type="ECO:0000313" key="3">
    <source>
        <dbReference type="Proteomes" id="UP000018817"/>
    </source>
</evidence>
<dbReference type="EMBL" id="KI669582">
    <property type="protein sequence ID" value="ETN10484.1"/>
    <property type="molecule type" value="Genomic_DNA"/>
</dbReference>
<organism evidence="2 3">
    <name type="scientific">Phytophthora nicotianae (strain INRA-310)</name>
    <name type="common">Phytophthora parasitica</name>
    <dbReference type="NCBI Taxonomy" id="761204"/>
    <lineage>
        <taxon>Eukaryota</taxon>
        <taxon>Sar</taxon>
        <taxon>Stramenopiles</taxon>
        <taxon>Oomycota</taxon>
        <taxon>Peronosporomycetes</taxon>
        <taxon>Peronosporales</taxon>
        <taxon>Peronosporaceae</taxon>
        <taxon>Phytophthora</taxon>
    </lineage>
</organism>
<dbReference type="AlphaFoldDB" id="W2QD80"/>
<dbReference type="InterPro" id="IPR036494">
    <property type="entry name" value="Ku_C_sf"/>
</dbReference>
<dbReference type="GeneID" id="20180218"/>
<protein>
    <recommendedName>
        <fullName evidence="1">Ku C-terminal domain-containing protein</fullName>
    </recommendedName>
</protein>
<name>W2QD80_PHYN3</name>
<dbReference type="Proteomes" id="UP000018817">
    <property type="component" value="Unassembled WGS sequence"/>
</dbReference>
<dbReference type="STRING" id="761204.W2QD80"/>
<proteinExistence type="predicted"/>
<accession>W2QD80</accession>
<dbReference type="OrthoDB" id="30826at2759"/>
<evidence type="ECO:0000313" key="2">
    <source>
        <dbReference type="EMBL" id="ETN10484.1"/>
    </source>
</evidence>
<dbReference type="OMA" id="MTWHEGA"/>
<sequence length="134" mass="14893">MQPNEAYFELIDWAVERAASYGAAFNDSTAYEWGKYIGGRYPGLSHFRKRSPEIQYSAQFNEFLTKLKTVLSEDSEAWKTVKTVDISFLSSAEDPSVDVSPAEARAFLHGEEEVDVNLAAASLNSICDATFGNH</sequence>
<dbReference type="SUPFAM" id="SSF101420">
    <property type="entry name" value="C-terminal domain of Ku80"/>
    <property type="match status" value="1"/>
</dbReference>
<reference evidence="2 3" key="2">
    <citation type="submission" date="2013-11" db="EMBL/GenBank/DDBJ databases">
        <title>The Genome Sequence of Phytophthora parasitica INRA-310.</title>
        <authorList>
            <consortium name="The Broad Institute Genomics Platform"/>
            <person name="Russ C."/>
            <person name="Tyler B."/>
            <person name="Panabieres F."/>
            <person name="Shan W."/>
            <person name="Tripathy S."/>
            <person name="Grunwald N."/>
            <person name="Machado M."/>
            <person name="Johnson C.S."/>
            <person name="Arredondo F."/>
            <person name="Hong C."/>
            <person name="Coffey M."/>
            <person name="Young S.K."/>
            <person name="Zeng Q."/>
            <person name="Gargeya S."/>
            <person name="Fitzgerald M."/>
            <person name="Abouelleil A."/>
            <person name="Alvarado L."/>
            <person name="Chapman S.B."/>
            <person name="Gainer-Dewar J."/>
            <person name="Goldberg J."/>
            <person name="Griggs A."/>
            <person name="Gujja S."/>
            <person name="Hansen M."/>
            <person name="Howarth C."/>
            <person name="Imamovic A."/>
            <person name="Ireland A."/>
            <person name="Larimer J."/>
            <person name="McCowan C."/>
            <person name="Murphy C."/>
            <person name="Pearson M."/>
            <person name="Poon T.W."/>
            <person name="Priest M."/>
            <person name="Roberts A."/>
            <person name="Saif S."/>
            <person name="Shea T."/>
            <person name="Sykes S."/>
            <person name="Wortman J."/>
            <person name="Nusbaum C."/>
            <person name="Birren B."/>
        </authorList>
    </citation>
    <scope>NUCLEOTIDE SEQUENCE [LARGE SCALE GENOMIC DNA]</scope>
    <source>
        <strain evidence="2 3">INRA-310</strain>
    </source>
</reference>
<dbReference type="Gene3D" id="1.25.40.240">
    <property type="entry name" value="Ku, C-terminal domain"/>
    <property type="match status" value="1"/>
</dbReference>
<reference evidence="3" key="1">
    <citation type="submission" date="2011-12" db="EMBL/GenBank/DDBJ databases">
        <authorList>
            <consortium name="The Broad Institute Genome Sequencing Platform"/>
            <person name="Russ C."/>
            <person name="Tyler B."/>
            <person name="Panabieres F."/>
            <person name="Shan W."/>
            <person name="Tripathy S."/>
            <person name="Grunwald N."/>
            <person name="Machado M."/>
            <person name="Young S.K."/>
            <person name="Zeng Q."/>
            <person name="Gargeya S."/>
            <person name="Fitzgerald M."/>
            <person name="Haas B."/>
            <person name="Abouelleil A."/>
            <person name="Alvarado L."/>
            <person name="Arachchi H.M."/>
            <person name="Berlin A."/>
            <person name="Chapman S.B."/>
            <person name="Gearin G."/>
            <person name="Goldberg J."/>
            <person name="Griggs A."/>
            <person name="Gujja S."/>
            <person name="Hansen M."/>
            <person name="Heiman D."/>
            <person name="Howarth C."/>
            <person name="Larimer J."/>
            <person name="Lui A."/>
            <person name="MacDonald P.J.P."/>
            <person name="McCowen C."/>
            <person name="Montmayeur A."/>
            <person name="Murphy C."/>
            <person name="Neiman D."/>
            <person name="Pearson M."/>
            <person name="Priest M."/>
            <person name="Roberts A."/>
            <person name="Saif S."/>
            <person name="Shea T."/>
            <person name="Sisk P."/>
            <person name="Stolte C."/>
            <person name="Sykes S."/>
            <person name="Wortman J."/>
            <person name="Nusbaum C."/>
            <person name="Birren B."/>
        </authorList>
    </citation>
    <scope>NUCLEOTIDE SEQUENCE [LARGE SCALE GENOMIC DNA]</scope>
    <source>
        <strain evidence="3">INRA-310</strain>
    </source>
</reference>
<dbReference type="InterPro" id="IPR014893">
    <property type="entry name" value="Ku_PK_bind"/>
</dbReference>
<gene>
    <name evidence="2" type="ORF">PPTG_10613</name>
</gene>
<evidence type="ECO:0000259" key="1">
    <source>
        <dbReference type="Pfam" id="PF08785"/>
    </source>
</evidence>
<feature type="domain" description="Ku C-terminal" evidence="1">
    <location>
        <begin position="43"/>
        <end position="109"/>
    </location>
</feature>
<dbReference type="VEuPathDB" id="FungiDB:PPTG_10613"/>
<dbReference type="Pfam" id="PF08785">
    <property type="entry name" value="Ku_PK_bind"/>
    <property type="match status" value="1"/>
</dbReference>